<dbReference type="PANTHER" id="PTHR13353">
    <property type="entry name" value="TRANSMEMBRANE PROTEIN 19"/>
    <property type="match status" value="1"/>
</dbReference>
<organism evidence="7 8">
    <name type="scientific">Kockovaella imperatae</name>
    <dbReference type="NCBI Taxonomy" id="4999"/>
    <lineage>
        <taxon>Eukaryota</taxon>
        <taxon>Fungi</taxon>
        <taxon>Dikarya</taxon>
        <taxon>Basidiomycota</taxon>
        <taxon>Agaricomycotina</taxon>
        <taxon>Tremellomycetes</taxon>
        <taxon>Tremellales</taxon>
        <taxon>Cuniculitremaceae</taxon>
        <taxon>Kockovaella</taxon>
    </lineage>
</organism>
<comment type="similarity">
    <text evidence="2">Belongs to the TMEM19 family.</text>
</comment>
<evidence type="ECO:0000256" key="3">
    <source>
        <dbReference type="ARBA" id="ARBA00022692"/>
    </source>
</evidence>
<dbReference type="RefSeq" id="XP_021868670.1">
    <property type="nucleotide sequence ID" value="XM_022016837.1"/>
</dbReference>
<keyword evidence="3 6" id="KW-0812">Transmembrane</keyword>
<evidence type="ECO:0000256" key="1">
    <source>
        <dbReference type="ARBA" id="ARBA00004141"/>
    </source>
</evidence>
<dbReference type="PANTHER" id="PTHR13353:SF5">
    <property type="entry name" value="TRANSMEMBRANE PROTEIN 19"/>
    <property type="match status" value="1"/>
</dbReference>
<dbReference type="Proteomes" id="UP000193218">
    <property type="component" value="Unassembled WGS sequence"/>
</dbReference>
<dbReference type="GeneID" id="33558646"/>
<comment type="caution">
    <text evidence="7">The sequence shown here is derived from an EMBL/GenBank/DDBJ whole genome shotgun (WGS) entry which is preliminary data.</text>
</comment>
<evidence type="ECO:0000313" key="8">
    <source>
        <dbReference type="Proteomes" id="UP000193218"/>
    </source>
</evidence>
<dbReference type="AlphaFoldDB" id="A0A1Y1UA64"/>
<gene>
    <name evidence="7" type="ORF">BD324DRAFT_635730</name>
</gene>
<protein>
    <submittedName>
        <fullName evidence="7">Integral membrane protein DUF92-domain-containing protein</fullName>
    </submittedName>
</protein>
<evidence type="ECO:0000256" key="6">
    <source>
        <dbReference type="SAM" id="Phobius"/>
    </source>
</evidence>
<evidence type="ECO:0000256" key="2">
    <source>
        <dbReference type="ARBA" id="ARBA00009012"/>
    </source>
</evidence>
<dbReference type="OrthoDB" id="30881at2759"/>
<feature type="transmembrane region" description="Helical" evidence="6">
    <location>
        <begin position="209"/>
        <end position="227"/>
    </location>
</feature>
<proteinExistence type="inferred from homology"/>
<feature type="transmembrane region" description="Helical" evidence="6">
    <location>
        <begin position="274"/>
        <end position="292"/>
    </location>
</feature>
<dbReference type="GO" id="GO:0016020">
    <property type="term" value="C:membrane"/>
    <property type="evidence" value="ECO:0007669"/>
    <property type="project" value="UniProtKB-SubCell"/>
</dbReference>
<comment type="subcellular location">
    <subcellularLocation>
        <location evidence="1">Membrane</location>
        <topology evidence="1">Multi-pass membrane protein</topology>
    </subcellularLocation>
</comment>
<evidence type="ECO:0000256" key="4">
    <source>
        <dbReference type="ARBA" id="ARBA00022989"/>
    </source>
</evidence>
<dbReference type="STRING" id="4999.A0A1Y1UA64"/>
<keyword evidence="5 6" id="KW-0472">Membrane</keyword>
<dbReference type="Pfam" id="PF01940">
    <property type="entry name" value="DUF92"/>
    <property type="match status" value="1"/>
</dbReference>
<accession>A0A1Y1UA64</accession>
<dbReference type="EMBL" id="NBSH01000014">
    <property type="protein sequence ID" value="ORX34407.1"/>
    <property type="molecule type" value="Genomic_DNA"/>
</dbReference>
<reference evidence="7 8" key="1">
    <citation type="submission" date="2017-03" db="EMBL/GenBank/DDBJ databases">
        <title>Widespread Adenine N6-methylation of Active Genes in Fungi.</title>
        <authorList>
            <consortium name="DOE Joint Genome Institute"/>
            <person name="Mondo S.J."/>
            <person name="Dannebaum R.O."/>
            <person name="Kuo R.C."/>
            <person name="Louie K.B."/>
            <person name="Bewick A.J."/>
            <person name="Labutti K."/>
            <person name="Haridas S."/>
            <person name="Kuo A."/>
            <person name="Salamov A."/>
            <person name="Ahrendt S.R."/>
            <person name="Lau R."/>
            <person name="Bowen B.P."/>
            <person name="Lipzen A."/>
            <person name="Sullivan W."/>
            <person name="Andreopoulos W.B."/>
            <person name="Clum A."/>
            <person name="Lindquist E."/>
            <person name="Daum C."/>
            <person name="Northen T.R."/>
            <person name="Ramamoorthy G."/>
            <person name="Schmitz R.J."/>
            <person name="Gryganskyi A."/>
            <person name="Culley D."/>
            <person name="Magnuson J."/>
            <person name="James T.Y."/>
            <person name="O'Malley M.A."/>
            <person name="Stajich J.E."/>
            <person name="Spatafora J.W."/>
            <person name="Visel A."/>
            <person name="Grigoriev I.V."/>
        </authorList>
    </citation>
    <scope>NUCLEOTIDE SEQUENCE [LARGE SCALE GENOMIC DNA]</scope>
    <source>
        <strain evidence="7 8">NRRL Y-17943</strain>
    </source>
</reference>
<feature type="transmembrane region" description="Helical" evidence="6">
    <location>
        <begin position="35"/>
        <end position="58"/>
    </location>
</feature>
<keyword evidence="4 6" id="KW-1133">Transmembrane helix</keyword>
<dbReference type="InParanoid" id="A0A1Y1UA64"/>
<evidence type="ECO:0000313" key="7">
    <source>
        <dbReference type="EMBL" id="ORX34407.1"/>
    </source>
</evidence>
<sequence length="293" mass="30914">MGSLYPIPAGISLLLAVHGLRKGSLSESGAISAFLVGYGHLANPTKAFGVALIVFYFIGSRATKVKAEIKAKLEDGPDPSKPGGNRNAMQVISNCIPSLLAALYFRFGPLSPSERLTQCPVDGLQKQLIYLALGQLATNFGDTLASELGILSPVRPRYILTARSVPPGTNGAVSTLGLLMSALGGAITSLVMILTLVIERRACKNDLSWAWEMLLFGMGAGFFGSLLDTVLGATLQETMYSTKDKRVLTDHSSRSTKEAGLKKLGFGLNVLSNSGVNFVSGTIMAGLGWLYAA</sequence>
<feature type="transmembrane region" description="Helical" evidence="6">
    <location>
        <begin position="176"/>
        <end position="197"/>
    </location>
</feature>
<evidence type="ECO:0000256" key="5">
    <source>
        <dbReference type="ARBA" id="ARBA00023136"/>
    </source>
</evidence>
<keyword evidence="8" id="KW-1185">Reference proteome</keyword>
<name>A0A1Y1UA64_9TREE</name>
<dbReference type="InterPro" id="IPR002794">
    <property type="entry name" value="DUF92_TMEM19"/>
</dbReference>